<dbReference type="InterPro" id="IPR036942">
    <property type="entry name" value="Beta-barrel_TonB_sf"/>
</dbReference>
<dbReference type="InterPro" id="IPR000531">
    <property type="entry name" value="Beta-barrel_TonB"/>
</dbReference>
<keyword evidence="7 10" id="KW-0472">Membrane</keyword>
<dbReference type="SUPFAM" id="SSF49464">
    <property type="entry name" value="Carboxypeptidase regulatory domain-like"/>
    <property type="match status" value="1"/>
</dbReference>
<dbReference type="PANTHER" id="PTHR30069:SF29">
    <property type="entry name" value="HEMOGLOBIN AND HEMOGLOBIN-HAPTOGLOBIN-BINDING PROTEIN 1-RELATED"/>
    <property type="match status" value="1"/>
</dbReference>
<evidence type="ECO:0000256" key="12">
    <source>
        <dbReference type="SAM" id="SignalP"/>
    </source>
</evidence>
<evidence type="ECO:0000256" key="1">
    <source>
        <dbReference type="ARBA" id="ARBA00004571"/>
    </source>
</evidence>
<dbReference type="AlphaFoldDB" id="A0AB33KXC2"/>
<dbReference type="InterPro" id="IPR023997">
    <property type="entry name" value="TonB-dep_OMP_SusC/RagA_CS"/>
</dbReference>
<keyword evidence="6 11" id="KW-0798">TonB box</keyword>
<dbReference type="NCBIfam" id="TIGR04057">
    <property type="entry name" value="SusC_RagA_signa"/>
    <property type="match status" value="1"/>
</dbReference>
<dbReference type="InterPro" id="IPR008969">
    <property type="entry name" value="CarboxyPept-like_regulatory"/>
</dbReference>
<evidence type="ECO:0000256" key="10">
    <source>
        <dbReference type="PROSITE-ProRule" id="PRU01360"/>
    </source>
</evidence>
<evidence type="ECO:0000256" key="5">
    <source>
        <dbReference type="ARBA" id="ARBA00022729"/>
    </source>
</evidence>
<organism evidence="15">
    <name type="scientific">Tenacibaculum sp. Pbs-1</name>
    <dbReference type="NCBI Taxonomy" id="3238748"/>
    <lineage>
        <taxon>Bacteria</taxon>
        <taxon>Pseudomonadati</taxon>
        <taxon>Bacteroidota</taxon>
        <taxon>Flavobacteriia</taxon>
        <taxon>Flavobacteriales</taxon>
        <taxon>Flavobacteriaceae</taxon>
        <taxon>Tenacibaculum</taxon>
    </lineage>
</organism>
<dbReference type="NCBIfam" id="TIGR04056">
    <property type="entry name" value="OMP_RagA_SusC"/>
    <property type="match status" value="1"/>
</dbReference>
<protein>
    <submittedName>
        <fullName evidence="15">SusC/RagA family TonB-linked outer membrane protein</fullName>
    </submittedName>
</protein>
<dbReference type="GO" id="GO:0009279">
    <property type="term" value="C:cell outer membrane"/>
    <property type="evidence" value="ECO:0007669"/>
    <property type="project" value="UniProtKB-SubCell"/>
</dbReference>
<dbReference type="InterPro" id="IPR039426">
    <property type="entry name" value="TonB-dep_rcpt-like"/>
</dbReference>
<keyword evidence="3 10" id="KW-1134">Transmembrane beta strand</keyword>
<gene>
    <name evidence="15" type="ORF">Pbs1_11660</name>
</gene>
<evidence type="ECO:0000256" key="7">
    <source>
        <dbReference type="ARBA" id="ARBA00023136"/>
    </source>
</evidence>
<keyword evidence="4 10" id="KW-0812">Transmembrane</keyword>
<proteinExistence type="inferred from homology"/>
<feature type="signal peptide" evidence="12">
    <location>
        <begin position="1"/>
        <end position="22"/>
    </location>
</feature>
<feature type="chain" id="PRO_5044281501" evidence="12">
    <location>
        <begin position="23"/>
        <end position="1032"/>
    </location>
</feature>
<dbReference type="Pfam" id="PF07715">
    <property type="entry name" value="Plug"/>
    <property type="match status" value="1"/>
</dbReference>
<dbReference type="InterPro" id="IPR037066">
    <property type="entry name" value="Plug_dom_sf"/>
</dbReference>
<accession>A0AB33KXC2</accession>
<evidence type="ECO:0000256" key="6">
    <source>
        <dbReference type="ARBA" id="ARBA00023077"/>
    </source>
</evidence>
<evidence type="ECO:0000256" key="2">
    <source>
        <dbReference type="ARBA" id="ARBA00022448"/>
    </source>
</evidence>
<dbReference type="Gene3D" id="2.170.130.10">
    <property type="entry name" value="TonB-dependent receptor, plug domain"/>
    <property type="match status" value="1"/>
</dbReference>
<evidence type="ECO:0000256" key="8">
    <source>
        <dbReference type="ARBA" id="ARBA00023170"/>
    </source>
</evidence>
<reference evidence="15" key="1">
    <citation type="submission" date="2024-08" db="EMBL/GenBank/DDBJ databases">
        <title>Whole genome sequence of Tenacibaculum sp. strain pbs-1 associated with black-spot shell disease in Akoya pearl oysters.</title>
        <authorList>
            <person name="Sakatoku A."/>
            <person name="Suzuki T."/>
            <person name="Hatano K."/>
            <person name="Seki M."/>
            <person name="Tanaka D."/>
            <person name="Nakamura S."/>
            <person name="Suzuki N."/>
            <person name="Isshiki T."/>
        </authorList>
    </citation>
    <scope>NUCLEOTIDE SEQUENCE</scope>
    <source>
        <strain evidence="15">Pbs-1</strain>
    </source>
</reference>
<dbReference type="Gene3D" id="2.40.170.20">
    <property type="entry name" value="TonB-dependent receptor, beta-barrel domain"/>
    <property type="match status" value="1"/>
</dbReference>
<evidence type="ECO:0000259" key="14">
    <source>
        <dbReference type="Pfam" id="PF07715"/>
    </source>
</evidence>
<comment type="subcellular location">
    <subcellularLocation>
        <location evidence="1 10">Cell outer membrane</location>
        <topology evidence="1 10">Multi-pass membrane protein</topology>
    </subcellularLocation>
</comment>
<dbReference type="GO" id="GO:0015344">
    <property type="term" value="F:siderophore uptake transmembrane transporter activity"/>
    <property type="evidence" value="ECO:0007669"/>
    <property type="project" value="TreeGrafter"/>
</dbReference>
<evidence type="ECO:0000256" key="3">
    <source>
        <dbReference type="ARBA" id="ARBA00022452"/>
    </source>
</evidence>
<dbReference type="PANTHER" id="PTHR30069">
    <property type="entry name" value="TONB-DEPENDENT OUTER MEMBRANE RECEPTOR"/>
    <property type="match status" value="1"/>
</dbReference>
<dbReference type="PROSITE" id="PS52016">
    <property type="entry name" value="TONB_DEPENDENT_REC_3"/>
    <property type="match status" value="1"/>
</dbReference>
<name>A0AB33KXC2_9FLAO</name>
<dbReference type="GO" id="GO:0044718">
    <property type="term" value="P:siderophore transmembrane transport"/>
    <property type="evidence" value="ECO:0007669"/>
    <property type="project" value="TreeGrafter"/>
</dbReference>
<keyword evidence="2 10" id="KW-0813">Transport</keyword>
<feature type="domain" description="TonB-dependent receptor-like beta-barrel" evidence="13">
    <location>
        <begin position="418"/>
        <end position="789"/>
    </location>
</feature>
<dbReference type="Gene3D" id="2.60.40.1120">
    <property type="entry name" value="Carboxypeptidase-like, regulatory domain"/>
    <property type="match status" value="1"/>
</dbReference>
<dbReference type="Pfam" id="PF13715">
    <property type="entry name" value="CarbopepD_reg_2"/>
    <property type="match status" value="1"/>
</dbReference>
<evidence type="ECO:0000256" key="11">
    <source>
        <dbReference type="RuleBase" id="RU003357"/>
    </source>
</evidence>
<evidence type="ECO:0000259" key="13">
    <source>
        <dbReference type="Pfam" id="PF00593"/>
    </source>
</evidence>
<dbReference type="InterPro" id="IPR023996">
    <property type="entry name" value="TonB-dep_OMP_SusC/RagA"/>
</dbReference>
<feature type="domain" description="TonB-dependent receptor plug" evidence="14">
    <location>
        <begin position="115"/>
        <end position="223"/>
    </location>
</feature>
<evidence type="ECO:0000313" key="15">
    <source>
        <dbReference type="EMBL" id="BFP67823.1"/>
    </source>
</evidence>
<dbReference type="EMBL" id="AP035888">
    <property type="protein sequence ID" value="BFP67823.1"/>
    <property type="molecule type" value="Genomic_DNA"/>
</dbReference>
<comment type="similarity">
    <text evidence="10 11">Belongs to the TonB-dependent receptor family.</text>
</comment>
<keyword evidence="8" id="KW-0675">Receptor</keyword>
<dbReference type="Pfam" id="PF00593">
    <property type="entry name" value="TonB_dep_Rec_b-barrel"/>
    <property type="match status" value="1"/>
</dbReference>
<dbReference type="InterPro" id="IPR012910">
    <property type="entry name" value="Plug_dom"/>
</dbReference>
<keyword evidence="9 10" id="KW-0998">Cell outer membrane</keyword>
<keyword evidence="5 12" id="KW-0732">Signal</keyword>
<evidence type="ECO:0000256" key="9">
    <source>
        <dbReference type="ARBA" id="ARBA00023237"/>
    </source>
</evidence>
<dbReference type="SUPFAM" id="SSF56935">
    <property type="entry name" value="Porins"/>
    <property type="match status" value="1"/>
</dbReference>
<evidence type="ECO:0000256" key="4">
    <source>
        <dbReference type="ARBA" id="ARBA00022692"/>
    </source>
</evidence>
<sequence>MRTKFNGILTLFLALIVQMSFAQEKTISGTVSDETGPLPGVTILKKGTTQGTETDFDGNYSIQAKTGDILVFSFVGMKTVERTIGSSSTLNVTMQNDVNILEEVVVTAIGIKRKPKELTASVAKLKNEDLTKTKSVNATSGIIGKVSGIQINTISNSVNPNTRIVLRGSRSLRGNNQALVVIDGSPAPRSAIDRINPDDIESMTILKGSKSAALYGSAASNGVVVITTKKGRDRMSIQLSSTLELSSVAYLPELQEEFGAGGFPDGNLLPLENVNWGPRYDGRLVDASETLDNGEVWQVPFSPIKDRNKNFFDVGTTIRNGVSISGGDQKSDYLFSLDQTNVNGIVPKDKYNRTNVRFKASRKYNKLTVGGNLSFFRSHANVVGEGGRQGRPVYWNVLNTPLHLPLDQMKNWRTGKFTRNEVSYFRFYENPYFIIDTQREKTDINQFNFIADINYEINDWISATVRPNYTYTSNKFDRRFGAFTYEFHLQNVYSEMDEYGAVKADQLTTTSRFNNDFLLTFDKNITEDFSAKLILGNNIFLNRLDRINVEGTNLIVPDFFHVSTRTGELTGNQFSTENRRVSVYGDLTLGYKDFLFLNATARNDWSSTLPKQNNSFFYPSFGLSFVASDAIPSLVSPKGLSYLKLNASWAKTGNDADPLVANDIFFAPDNFPYGSTAGLSQTSNVSDPNLKPEFTESIEAGIEFGLINNRITGSINGYKTNTTNQILNVDVPFSSGARTYLTNVGELQNMGLELDLNVTPIKTEDFKWDVSANYSTFDTEVISLMDGADQIQIGSLDATNAVNIVAKVGEQFPLIETTAYLRDPQGRIIVGDDGDPIQDTKNQIQGQVTPDQILGLTTNLKYKNFNLYVAADYRTGHVFYNNLVDALEFTGLTQHSVTNNRQPFVFPNSSYSDGNGGYISNNNRLTSGGGNAFWDSYNEVKENYVTDASAWKIREIALSYNFDKELLKSVGIQDLSLGIYGRNLFTFRPSDNVYTDPEFNSNRASTSNFVGVGTQSQTPPTRQYGLTLNVKF</sequence>